<evidence type="ECO:0000313" key="2">
    <source>
        <dbReference type="EMBL" id="CAE8593989.1"/>
    </source>
</evidence>
<organism evidence="2 3">
    <name type="scientific">Polarella glacialis</name>
    <name type="common">Dinoflagellate</name>
    <dbReference type="NCBI Taxonomy" id="89957"/>
    <lineage>
        <taxon>Eukaryota</taxon>
        <taxon>Sar</taxon>
        <taxon>Alveolata</taxon>
        <taxon>Dinophyceae</taxon>
        <taxon>Suessiales</taxon>
        <taxon>Suessiaceae</taxon>
        <taxon>Polarella</taxon>
    </lineage>
</organism>
<keyword evidence="3" id="KW-1185">Reference proteome</keyword>
<name>A0A813DWW0_POLGL</name>
<feature type="region of interest" description="Disordered" evidence="1">
    <location>
        <begin position="58"/>
        <end position="77"/>
    </location>
</feature>
<dbReference type="EMBL" id="CAJNNV010006713">
    <property type="protein sequence ID" value="CAE8593989.1"/>
    <property type="molecule type" value="Genomic_DNA"/>
</dbReference>
<protein>
    <submittedName>
        <fullName evidence="2">Uncharacterized protein</fullName>
    </submittedName>
</protein>
<gene>
    <name evidence="2" type="ORF">PGLA1383_LOCUS12566</name>
</gene>
<proteinExistence type="predicted"/>
<feature type="non-terminal residue" evidence="2">
    <location>
        <position position="181"/>
    </location>
</feature>
<sequence>MNPYVGQPFPGGEDVGKACQKRRRMLLPAVGQQGACAGKSGKSAGIKTPPFLPAQRCSGPQLPGPEAPVQAETGAPAVGAPNWTADPSLFSLSLELPTGLPHLRDRLEFAPPKHAEMLLHSLPLFPTPSDVTVTDRDLAELLGFSEVKIPTFAYQWPPIEKESLGVEELEMEKELEKLAAK</sequence>
<evidence type="ECO:0000256" key="1">
    <source>
        <dbReference type="SAM" id="MobiDB-lite"/>
    </source>
</evidence>
<dbReference type="Proteomes" id="UP000654075">
    <property type="component" value="Unassembled WGS sequence"/>
</dbReference>
<evidence type="ECO:0000313" key="3">
    <source>
        <dbReference type="Proteomes" id="UP000654075"/>
    </source>
</evidence>
<dbReference type="AlphaFoldDB" id="A0A813DWW0"/>
<comment type="caution">
    <text evidence="2">The sequence shown here is derived from an EMBL/GenBank/DDBJ whole genome shotgun (WGS) entry which is preliminary data.</text>
</comment>
<accession>A0A813DWW0</accession>
<reference evidence="2" key="1">
    <citation type="submission" date="2021-02" db="EMBL/GenBank/DDBJ databases">
        <authorList>
            <person name="Dougan E. K."/>
            <person name="Rhodes N."/>
            <person name="Thang M."/>
            <person name="Chan C."/>
        </authorList>
    </citation>
    <scope>NUCLEOTIDE SEQUENCE</scope>
</reference>